<dbReference type="Pfam" id="PF00005">
    <property type="entry name" value="ABC_tran"/>
    <property type="match status" value="1"/>
</dbReference>
<gene>
    <name evidence="12" type="ORF">METZ01_LOCUS22594</name>
</gene>
<comment type="subcellular location">
    <subcellularLocation>
        <location evidence="1">Cell membrane</location>
        <topology evidence="1">Multi-pass membrane protein</topology>
    </subcellularLocation>
</comment>
<sequence length="591" mass="65513">MQSPLQRLIPYVLRYRLRLTLGLACVFGTASVSLLSPLVLKYAIDDLSAMVTRVKLAQYAGLLLGIAVTGGCFRFLSRRVIVGVSREIEYDLRNDFYAHLQRLSVSYFQSVRTGDIMSRATNDLSAVRMMVGPAIMYSMSTLIVFVVAIVMMLSIDMRLTLIALVPLPLVTLSVKFFGAAIHRRFEHIQAQLSEISAIVQESLSGVRVIRAYGQERAELDRFAQANQEYLNRNRGLIMLQGLFSPSLSLFLGLSALFVLWLGSRSVVFERISVGEFVAFNAYLVMLSWPVIAFGWITNMLQRGMASWKRILPILDTVPEITDTTQTTNPEQVESIKGRLELRHLTFAYGDGDGSPVLRDVSLRIDPGQTVALVGATGSGKSTLLNLIPRLYDPPPGTVFLDDVDVRELPLASLRGAIGFVPQEPFLFSDTIAENIAFGSFDKTTDKALDQIEVQRMAAVANLDTDIKEFSNEYQTIVGERGITLSGGQKQRTAIARALMVDPRIIILDDALSAVDTYTEERILSQLNSELRDRTALIVSHRISTVRQADLIVVLQDGSVVERGSHDELLAYGGVYADLHRKQLLEDELATS</sequence>
<evidence type="ECO:0000256" key="4">
    <source>
        <dbReference type="ARBA" id="ARBA00022692"/>
    </source>
</evidence>
<dbReference type="InterPro" id="IPR003593">
    <property type="entry name" value="AAA+_ATPase"/>
</dbReference>
<dbReference type="FunFam" id="1.20.1560.10:FF:000011">
    <property type="entry name" value="Multidrug ABC transporter ATP-binding protein"/>
    <property type="match status" value="1"/>
</dbReference>
<evidence type="ECO:0000259" key="10">
    <source>
        <dbReference type="PROSITE" id="PS50893"/>
    </source>
</evidence>
<keyword evidence="3" id="KW-1003">Cell membrane</keyword>
<protein>
    <recommendedName>
        <fullName evidence="13">ABC transmembrane type-1 domain-containing protein</fullName>
    </recommendedName>
</protein>
<evidence type="ECO:0000256" key="7">
    <source>
        <dbReference type="ARBA" id="ARBA00022989"/>
    </source>
</evidence>
<dbReference type="PANTHER" id="PTHR43394">
    <property type="entry name" value="ATP-DEPENDENT PERMEASE MDL1, MITOCHONDRIAL"/>
    <property type="match status" value="1"/>
</dbReference>
<dbReference type="Gene3D" id="3.40.50.300">
    <property type="entry name" value="P-loop containing nucleotide triphosphate hydrolases"/>
    <property type="match status" value="1"/>
</dbReference>
<dbReference type="InterPro" id="IPR039421">
    <property type="entry name" value="Type_1_exporter"/>
</dbReference>
<keyword evidence="4 9" id="KW-0812">Transmembrane</keyword>
<evidence type="ECO:0000259" key="11">
    <source>
        <dbReference type="PROSITE" id="PS50929"/>
    </source>
</evidence>
<keyword evidence="5" id="KW-0547">Nucleotide-binding</keyword>
<keyword evidence="8 9" id="KW-0472">Membrane</keyword>
<dbReference type="InterPro" id="IPR011527">
    <property type="entry name" value="ABC1_TM_dom"/>
</dbReference>
<evidence type="ECO:0000256" key="2">
    <source>
        <dbReference type="ARBA" id="ARBA00022448"/>
    </source>
</evidence>
<reference evidence="12" key="1">
    <citation type="submission" date="2018-05" db="EMBL/GenBank/DDBJ databases">
        <authorList>
            <person name="Lanie J.A."/>
            <person name="Ng W.-L."/>
            <person name="Kazmierczak K.M."/>
            <person name="Andrzejewski T.M."/>
            <person name="Davidsen T.M."/>
            <person name="Wayne K.J."/>
            <person name="Tettelin H."/>
            <person name="Glass J.I."/>
            <person name="Rusch D."/>
            <person name="Podicherti R."/>
            <person name="Tsui H.-C.T."/>
            <person name="Winkler M.E."/>
        </authorList>
    </citation>
    <scope>NUCLEOTIDE SEQUENCE</scope>
</reference>
<keyword evidence="2" id="KW-0813">Transport</keyword>
<keyword evidence="7 9" id="KW-1133">Transmembrane helix</keyword>
<dbReference type="GO" id="GO:0005886">
    <property type="term" value="C:plasma membrane"/>
    <property type="evidence" value="ECO:0007669"/>
    <property type="project" value="UniProtKB-SubCell"/>
</dbReference>
<dbReference type="InterPro" id="IPR003439">
    <property type="entry name" value="ABC_transporter-like_ATP-bd"/>
</dbReference>
<dbReference type="SUPFAM" id="SSF90123">
    <property type="entry name" value="ABC transporter transmembrane region"/>
    <property type="match status" value="1"/>
</dbReference>
<dbReference type="Pfam" id="PF00664">
    <property type="entry name" value="ABC_membrane"/>
    <property type="match status" value="1"/>
</dbReference>
<evidence type="ECO:0000256" key="1">
    <source>
        <dbReference type="ARBA" id="ARBA00004651"/>
    </source>
</evidence>
<dbReference type="InterPro" id="IPR036640">
    <property type="entry name" value="ABC1_TM_sf"/>
</dbReference>
<dbReference type="PROSITE" id="PS50929">
    <property type="entry name" value="ABC_TM1F"/>
    <property type="match status" value="1"/>
</dbReference>
<name>A0A381PS50_9ZZZZ</name>
<dbReference type="GO" id="GO:0005524">
    <property type="term" value="F:ATP binding"/>
    <property type="evidence" value="ECO:0007669"/>
    <property type="project" value="UniProtKB-KW"/>
</dbReference>
<dbReference type="Gene3D" id="1.20.1560.10">
    <property type="entry name" value="ABC transporter type 1, transmembrane domain"/>
    <property type="match status" value="1"/>
</dbReference>
<dbReference type="PROSITE" id="PS50893">
    <property type="entry name" value="ABC_TRANSPORTER_2"/>
    <property type="match status" value="1"/>
</dbReference>
<dbReference type="EMBL" id="UINC01001071">
    <property type="protein sequence ID" value="SUZ69740.1"/>
    <property type="molecule type" value="Genomic_DNA"/>
</dbReference>
<dbReference type="FunFam" id="3.40.50.300:FF:000221">
    <property type="entry name" value="Multidrug ABC transporter ATP-binding protein"/>
    <property type="match status" value="1"/>
</dbReference>
<feature type="domain" description="ABC transmembrane type-1" evidence="11">
    <location>
        <begin position="21"/>
        <end position="302"/>
    </location>
</feature>
<feature type="transmembrane region" description="Helical" evidence="9">
    <location>
        <begin position="161"/>
        <end position="181"/>
    </location>
</feature>
<dbReference type="SUPFAM" id="SSF52540">
    <property type="entry name" value="P-loop containing nucleoside triphosphate hydrolases"/>
    <property type="match status" value="1"/>
</dbReference>
<evidence type="ECO:0000256" key="6">
    <source>
        <dbReference type="ARBA" id="ARBA00022840"/>
    </source>
</evidence>
<feature type="transmembrane region" description="Helical" evidence="9">
    <location>
        <begin position="56"/>
        <end position="76"/>
    </location>
</feature>
<feature type="domain" description="ABC transporter" evidence="10">
    <location>
        <begin position="339"/>
        <end position="581"/>
    </location>
</feature>
<dbReference type="SMART" id="SM00382">
    <property type="entry name" value="AAA"/>
    <property type="match status" value="1"/>
</dbReference>
<feature type="transmembrane region" description="Helical" evidence="9">
    <location>
        <begin position="242"/>
        <end position="261"/>
    </location>
</feature>
<evidence type="ECO:0000256" key="9">
    <source>
        <dbReference type="SAM" id="Phobius"/>
    </source>
</evidence>
<proteinExistence type="predicted"/>
<dbReference type="PANTHER" id="PTHR43394:SF1">
    <property type="entry name" value="ATP-BINDING CASSETTE SUB-FAMILY B MEMBER 10, MITOCHONDRIAL"/>
    <property type="match status" value="1"/>
</dbReference>
<keyword evidence="6" id="KW-0067">ATP-binding</keyword>
<dbReference type="GO" id="GO:0016887">
    <property type="term" value="F:ATP hydrolysis activity"/>
    <property type="evidence" value="ECO:0007669"/>
    <property type="project" value="InterPro"/>
</dbReference>
<evidence type="ECO:0008006" key="13">
    <source>
        <dbReference type="Google" id="ProtNLM"/>
    </source>
</evidence>
<evidence type="ECO:0000256" key="5">
    <source>
        <dbReference type="ARBA" id="ARBA00022741"/>
    </source>
</evidence>
<evidence type="ECO:0000313" key="12">
    <source>
        <dbReference type="EMBL" id="SUZ69740.1"/>
    </source>
</evidence>
<dbReference type="InterPro" id="IPR027417">
    <property type="entry name" value="P-loop_NTPase"/>
</dbReference>
<evidence type="ECO:0000256" key="3">
    <source>
        <dbReference type="ARBA" id="ARBA00022475"/>
    </source>
</evidence>
<feature type="transmembrane region" description="Helical" evidence="9">
    <location>
        <begin position="134"/>
        <end position="155"/>
    </location>
</feature>
<dbReference type="AlphaFoldDB" id="A0A381PS50"/>
<accession>A0A381PS50</accession>
<feature type="transmembrane region" description="Helical" evidence="9">
    <location>
        <begin position="21"/>
        <end position="44"/>
    </location>
</feature>
<dbReference type="CDD" id="cd18541">
    <property type="entry name" value="ABC_6TM_TmrB_like"/>
    <property type="match status" value="1"/>
</dbReference>
<organism evidence="12">
    <name type="scientific">marine metagenome</name>
    <dbReference type="NCBI Taxonomy" id="408172"/>
    <lineage>
        <taxon>unclassified sequences</taxon>
        <taxon>metagenomes</taxon>
        <taxon>ecological metagenomes</taxon>
    </lineage>
</organism>
<evidence type="ECO:0000256" key="8">
    <source>
        <dbReference type="ARBA" id="ARBA00023136"/>
    </source>
</evidence>
<dbReference type="GO" id="GO:0015421">
    <property type="term" value="F:ABC-type oligopeptide transporter activity"/>
    <property type="evidence" value="ECO:0007669"/>
    <property type="project" value="TreeGrafter"/>
</dbReference>
<feature type="transmembrane region" description="Helical" evidence="9">
    <location>
        <begin position="281"/>
        <end position="300"/>
    </location>
</feature>